<dbReference type="InterPro" id="IPR028096">
    <property type="entry name" value="EfeO_Cupredoxin"/>
</dbReference>
<dbReference type="RefSeq" id="WP_235313338.1">
    <property type="nucleotide sequence ID" value="NZ_JAKGAS010000007.1"/>
</dbReference>
<feature type="domain" description="EfeO-type cupredoxin-like" evidence="2">
    <location>
        <begin position="7"/>
        <end position="109"/>
    </location>
</feature>
<gene>
    <name evidence="3" type="ORF">L0668_14070</name>
</gene>
<name>A0ABS9DC72_9ALTE</name>
<reference evidence="3 4" key="1">
    <citation type="submission" date="2022-01" db="EMBL/GenBank/DDBJ databases">
        <title>Paraglaciecola sp. G1-23.</title>
        <authorList>
            <person name="Jin M.S."/>
            <person name="Han D.M."/>
            <person name="Kim H.M."/>
            <person name="Jeon C.O."/>
        </authorList>
    </citation>
    <scope>NUCLEOTIDE SEQUENCE [LARGE SCALE GENOMIC DNA]</scope>
    <source>
        <strain evidence="3 4">G1-23</strain>
    </source>
</reference>
<organism evidence="3 4">
    <name type="scientific">Paraglaciecola algarum</name>
    <dbReference type="NCBI Taxonomy" id="3050085"/>
    <lineage>
        <taxon>Bacteria</taxon>
        <taxon>Pseudomonadati</taxon>
        <taxon>Pseudomonadota</taxon>
        <taxon>Gammaproteobacteria</taxon>
        <taxon>Alteromonadales</taxon>
        <taxon>Alteromonadaceae</taxon>
        <taxon>Paraglaciecola</taxon>
    </lineage>
</organism>
<sequence length="120" mass="13363">MTLRVFVLLVLSIVALADTASAAVSEYSIQLKDHLFYPSTIKIPAGKKVKLVIQNLDDTPEEFDSFSLNREKVLFPKQTSFIYIGPLKPGVYDFFGEYNPNTARGKVVVLKQTKGATHVN</sequence>
<evidence type="ECO:0000256" key="1">
    <source>
        <dbReference type="SAM" id="SignalP"/>
    </source>
</evidence>
<evidence type="ECO:0000313" key="4">
    <source>
        <dbReference type="Proteomes" id="UP001521137"/>
    </source>
</evidence>
<dbReference type="InterPro" id="IPR008972">
    <property type="entry name" value="Cupredoxin"/>
</dbReference>
<feature type="signal peptide" evidence="1">
    <location>
        <begin position="1"/>
        <end position="22"/>
    </location>
</feature>
<dbReference type="Proteomes" id="UP001521137">
    <property type="component" value="Unassembled WGS sequence"/>
</dbReference>
<accession>A0ABS9DC72</accession>
<protein>
    <submittedName>
        <fullName evidence="3">Cupredoxin domain-containing protein</fullName>
    </submittedName>
</protein>
<dbReference type="Pfam" id="PF13473">
    <property type="entry name" value="Cupredoxin_1"/>
    <property type="match status" value="1"/>
</dbReference>
<dbReference type="SUPFAM" id="SSF49503">
    <property type="entry name" value="Cupredoxins"/>
    <property type="match status" value="1"/>
</dbReference>
<feature type="chain" id="PRO_5047449713" evidence="1">
    <location>
        <begin position="23"/>
        <end position="120"/>
    </location>
</feature>
<dbReference type="EMBL" id="JAKGAS010000007">
    <property type="protein sequence ID" value="MCF2949241.1"/>
    <property type="molecule type" value="Genomic_DNA"/>
</dbReference>
<comment type="caution">
    <text evidence="3">The sequence shown here is derived from an EMBL/GenBank/DDBJ whole genome shotgun (WGS) entry which is preliminary data.</text>
</comment>
<dbReference type="Gene3D" id="2.60.40.420">
    <property type="entry name" value="Cupredoxins - blue copper proteins"/>
    <property type="match status" value="1"/>
</dbReference>
<keyword evidence="4" id="KW-1185">Reference proteome</keyword>
<evidence type="ECO:0000259" key="2">
    <source>
        <dbReference type="Pfam" id="PF13473"/>
    </source>
</evidence>
<evidence type="ECO:0000313" key="3">
    <source>
        <dbReference type="EMBL" id="MCF2949241.1"/>
    </source>
</evidence>
<proteinExistence type="predicted"/>
<keyword evidence="1" id="KW-0732">Signal</keyword>